<dbReference type="KEGG" id="cphy:B5808_02930"/>
<dbReference type="PANTHER" id="PTHR12110:SF41">
    <property type="entry name" value="INOSOSE DEHYDRATASE"/>
    <property type="match status" value="1"/>
</dbReference>
<sequence length="309" mass="35699">MDHWRSQSPHGPIDQWESRATMDRFLKQVAAVGYDAIDTFDFRWYQIMGEYGSVANYQEYVQEHGLDRIVNTFHAADYDPRNYAPHIPATHANILEDFRVTMDRWSGIQLDNIIVMPATLYYDMEPVTEDKLKITADLWNQVGAITKDAGVRLTCHHEFFCGIQSRWELDTFYAHTDPEYVHLFVDTAQHCIASVDPIEFYEAYADRVSGFHFKDTRNHDLIGDYRRRPDSEIMADTTERWFYEMGDEGGLVDFEGFIRAVARRGFDGYLSVEHDKANKLGGDHAESTAIAAWYAKNVLERVAAEEVAK</sequence>
<keyword evidence="4" id="KW-1185">Reference proteome</keyword>
<proteinExistence type="predicted"/>
<dbReference type="Proteomes" id="UP000192775">
    <property type="component" value="Chromosome"/>
</dbReference>
<dbReference type="InterPro" id="IPR036237">
    <property type="entry name" value="Xyl_isomerase-like_sf"/>
</dbReference>
<dbReference type="Gene3D" id="3.20.20.150">
    <property type="entry name" value="Divalent-metal-dependent TIM barrel enzymes"/>
    <property type="match status" value="1"/>
</dbReference>
<dbReference type="EMBL" id="CP020715">
    <property type="protein sequence ID" value="ARJ04299.1"/>
    <property type="molecule type" value="Genomic_DNA"/>
</dbReference>
<gene>
    <name evidence="3" type="ORF">B5808_02930</name>
</gene>
<dbReference type="AlphaFoldDB" id="A0A1X9LMG6"/>
<organism evidence="3 4">
    <name type="scientific">Cnuibacter physcomitrellae</name>
    <dbReference type="NCBI Taxonomy" id="1619308"/>
    <lineage>
        <taxon>Bacteria</taxon>
        <taxon>Bacillati</taxon>
        <taxon>Actinomycetota</taxon>
        <taxon>Actinomycetes</taxon>
        <taxon>Micrococcales</taxon>
        <taxon>Microbacteriaceae</taxon>
        <taxon>Cnuibacter</taxon>
    </lineage>
</organism>
<dbReference type="GO" id="GO:0016853">
    <property type="term" value="F:isomerase activity"/>
    <property type="evidence" value="ECO:0007669"/>
    <property type="project" value="UniProtKB-KW"/>
</dbReference>
<evidence type="ECO:0000256" key="1">
    <source>
        <dbReference type="ARBA" id="ARBA00023277"/>
    </source>
</evidence>
<dbReference type="InterPro" id="IPR013022">
    <property type="entry name" value="Xyl_isomerase-like_TIM-brl"/>
</dbReference>
<protein>
    <submittedName>
        <fullName evidence="3">Sugar phosphate isomerase</fullName>
    </submittedName>
</protein>
<dbReference type="STRING" id="1619308.B5808_02930"/>
<evidence type="ECO:0000259" key="2">
    <source>
        <dbReference type="Pfam" id="PF01261"/>
    </source>
</evidence>
<dbReference type="Pfam" id="PF01261">
    <property type="entry name" value="AP_endonuc_2"/>
    <property type="match status" value="1"/>
</dbReference>
<dbReference type="PANTHER" id="PTHR12110">
    <property type="entry name" value="HYDROXYPYRUVATE ISOMERASE"/>
    <property type="match status" value="1"/>
</dbReference>
<keyword evidence="1" id="KW-0119">Carbohydrate metabolism</keyword>
<dbReference type="InterPro" id="IPR050312">
    <property type="entry name" value="IolE/XylAMocC-like"/>
</dbReference>
<dbReference type="SUPFAM" id="SSF51658">
    <property type="entry name" value="Xylose isomerase-like"/>
    <property type="match status" value="1"/>
</dbReference>
<keyword evidence="3" id="KW-0413">Isomerase</keyword>
<evidence type="ECO:0000313" key="3">
    <source>
        <dbReference type="EMBL" id="ARJ04299.1"/>
    </source>
</evidence>
<feature type="domain" description="Xylose isomerase-like TIM barrel" evidence="2">
    <location>
        <begin position="27"/>
        <end position="282"/>
    </location>
</feature>
<accession>A0A1X9LMG6</accession>
<reference evidence="3 4" key="1">
    <citation type="submission" date="2017-04" db="EMBL/GenBank/DDBJ databases">
        <authorList>
            <person name="Afonso C.L."/>
            <person name="Miller P.J."/>
            <person name="Scott M.A."/>
            <person name="Spackman E."/>
            <person name="Goraichik I."/>
            <person name="Dimitrov K.M."/>
            <person name="Suarez D.L."/>
            <person name="Swayne D.E."/>
        </authorList>
    </citation>
    <scope>NUCLEOTIDE SEQUENCE [LARGE SCALE GENOMIC DNA]</scope>
    <source>
        <strain evidence="4">XA(T)</strain>
    </source>
</reference>
<evidence type="ECO:0000313" key="4">
    <source>
        <dbReference type="Proteomes" id="UP000192775"/>
    </source>
</evidence>
<name>A0A1X9LMG6_9MICO</name>